<gene>
    <name evidence="4" type="ORF">PCON_10053</name>
</gene>
<feature type="compositionally biased region" description="Polar residues" evidence="2">
    <location>
        <begin position="395"/>
        <end position="413"/>
    </location>
</feature>
<name>U4L401_PYROM</name>
<dbReference type="GO" id="GO:0030010">
    <property type="term" value="P:establishment of cell polarity"/>
    <property type="evidence" value="ECO:0007669"/>
    <property type="project" value="TreeGrafter"/>
</dbReference>
<dbReference type="InterPro" id="IPR056279">
    <property type="entry name" value="Aip3p_Bud6_N"/>
</dbReference>
<feature type="region of interest" description="Disordered" evidence="2">
    <location>
        <begin position="562"/>
        <end position="601"/>
    </location>
</feature>
<dbReference type="InterPro" id="IPR022782">
    <property type="entry name" value="AIP3-like_C"/>
</dbReference>
<dbReference type="Proteomes" id="UP000018144">
    <property type="component" value="Unassembled WGS sequence"/>
</dbReference>
<dbReference type="OrthoDB" id="783096at2759"/>
<protein>
    <submittedName>
        <fullName evidence="4">Similar to Bud site selection protein 6 acc. no. P41697</fullName>
    </submittedName>
</protein>
<evidence type="ECO:0000256" key="2">
    <source>
        <dbReference type="SAM" id="MobiDB-lite"/>
    </source>
</evidence>
<dbReference type="Gene3D" id="1.20.58.1540">
    <property type="entry name" value="Actin interacting protein 3, C-terminal domain"/>
    <property type="match status" value="1"/>
</dbReference>
<feature type="compositionally biased region" description="Low complexity" evidence="2">
    <location>
        <begin position="215"/>
        <end position="225"/>
    </location>
</feature>
<keyword evidence="5" id="KW-1185">Reference proteome</keyword>
<feature type="compositionally biased region" description="Basic and acidic residues" evidence="2">
    <location>
        <begin position="324"/>
        <end position="333"/>
    </location>
</feature>
<dbReference type="SMART" id="SM00806">
    <property type="entry name" value="AIP3"/>
    <property type="match status" value="1"/>
</dbReference>
<evidence type="ECO:0000313" key="4">
    <source>
        <dbReference type="EMBL" id="CCX10459.1"/>
    </source>
</evidence>
<reference evidence="4 5" key="1">
    <citation type="journal article" date="2013" name="PLoS Genet.">
        <title>The genome and development-dependent transcriptomes of Pyronema confluens: a window into fungal evolution.</title>
        <authorList>
            <person name="Traeger S."/>
            <person name="Altegoer F."/>
            <person name="Freitag M."/>
            <person name="Gabaldon T."/>
            <person name="Kempken F."/>
            <person name="Kumar A."/>
            <person name="Marcet-Houben M."/>
            <person name="Poggeler S."/>
            <person name="Stajich J.E."/>
            <person name="Nowrousian M."/>
        </authorList>
    </citation>
    <scope>NUCLEOTIDE SEQUENCE [LARGE SCALE GENOMIC DNA]</scope>
    <source>
        <strain evidence="5">CBS 100304</strain>
        <tissue evidence="4">Vegetative mycelium</tissue>
    </source>
</reference>
<feature type="compositionally biased region" description="Basic and acidic residues" evidence="2">
    <location>
        <begin position="868"/>
        <end position="895"/>
    </location>
</feature>
<dbReference type="OMA" id="WSRKQAS"/>
<feature type="compositionally biased region" description="Pro residues" evidence="2">
    <location>
        <begin position="261"/>
        <end position="270"/>
    </location>
</feature>
<accession>U4L401</accession>
<proteinExistence type="predicted"/>
<dbReference type="InterPro" id="IPR051825">
    <property type="entry name" value="SRCIN1"/>
</dbReference>
<dbReference type="GO" id="GO:0005737">
    <property type="term" value="C:cytoplasm"/>
    <property type="evidence" value="ECO:0007669"/>
    <property type="project" value="TreeGrafter"/>
</dbReference>
<dbReference type="AlphaFoldDB" id="U4L401"/>
<dbReference type="EMBL" id="HF935543">
    <property type="protein sequence ID" value="CCX10459.1"/>
    <property type="molecule type" value="Genomic_DNA"/>
</dbReference>
<dbReference type="Pfam" id="PF23153">
    <property type="entry name" value="Aip3p_Bud6_N"/>
    <property type="match status" value="1"/>
</dbReference>
<feature type="region of interest" description="Disordered" evidence="2">
    <location>
        <begin position="258"/>
        <end position="289"/>
    </location>
</feature>
<keyword evidence="1" id="KW-0175">Coiled coil</keyword>
<evidence type="ECO:0000259" key="3">
    <source>
        <dbReference type="SMART" id="SM00806"/>
    </source>
</evidence>
<sequence length="943" mass="103837">MSSTSRTSNGTARSPRNRTQVNLSTIEKSVTHLLVATKQLLETLTSWSRGTASEAEVSDVYVRLGSEFNIACRAFTAIGVETNDLGNVPDALRTILEHTLSQDASPQSLDVYLPRIREIIINLLHGLKRKQQKLRQKQSREGESSRSTASMPPPSRNDSVGGSSNGGDGADGAPPRTSSLPVGNGPRRESSPQPTMRPGGAVRNSAGSLKRSSHVHNSSISSIPIPEAPPYPTPENPPLVAEPTFNSPVVTSPVVTSPQFVIPPPPPTPPSQDALAALQQHSQLERRASRRYSAYQVAKLLTTGKAPGDVPLLPTTRDPSATPRNRESMDAVRKRSTRTRSMIRTSRPEARGGSLPRRISEEREPASPSTPVPATPEAQLASPIPVEDDHRQPLSIDTNVNSPGSIPQETPIRNISPERRSSTPSSDTKELTLFLQLGRNIRKVTIDPLEEQLTINFLRLKFISRFNYNPPSGDDFPEIYLQDPVSGVRYELEDLRDVKDRSVLCLNVEVLDEVKRHIDDGLGDLKKLVQSLSTTVESQSANLTKVALQQEEAAKRISELSFPVPAPPAPAIPSSPAPPGTPPTAGTPRSARKPSFDNTPQKLAEVRDMRKDLAILRQVFSSFVGDVNTSMTSIKATASKIKSTAATSTLPVSASNEGRIYVETGRQKLSVDADSLVMKVDDLQDTVEDIRKDVVTRGVRPLPRQLSTVAKEIADAKEELKKMMDYIKKEKPRFRKVWERELTLVCEEQEFFTMQESLCGDLEDDLEKASQTFVLVEQCSKSNQGGVRQPSRGFVGLGAANGDDLDPEVAKDSVLSEVRALQPNHEGRLEAIERAERARMKELENRGRGEFQKELGEFVEEGKLKKAGGFEEVERMRAQKEEESRKAIWEFKMQIEESSDEEEEDGEQGAEDNEDEDTESDSDSDDDSDSEDDEPAKKEEEKK</sequence>
<dbReference type="PANTHER" id="PTHR22741">
    <property type="entry name" value="P140CAP/SNIP-RELATED"/>
    <property type="match status" value="1"/>
</dbReference>
<dbReference type="Pfam" id="PF03915">
    <property type="entry name" value="AIP3"/>
    <property type="match status" value="1"/>
</dbReference>
<dbReference type="GO" id="GO:0005519">
    <property type="term" value="F:cytoskeletal regulatory protein binding"/>
    <property type="evidence" value="ECO:0007669"/>
    <property type="project" value="InterPro"/>
</dbReference>
<feature type="region of interest" description="Disordered" evidence="2">
    <location>
        <begin position="868"/>
        <end position="943"/>
    </location>
</feature>
<organism evidence="4 5">
    <name type="scientific">Pyronema omphalodes (strain CBS 100304)</name>
    <name type="common">Pyronema confluens</name>
    <dbReference type="NCBI Taxonomy" id="1076935"/>
    <lineage>
        <taxon>Eukaryota</taxon>
        <taxon>Fungi</taxon>
        <taxon>Dikarya</taxon>
        <taxon>Ascomycota</taxon>
        <taxon>Pezizomycotina</taxon>
        <taxon>Pezizomycetes</taxon>
        <taxon>Pezizales</taxon>
        <taxon>Pyronemataceae</taxon>
        <taxon>Pyronema</taxon>
    </lineage>
</organism>
<evidence type="ECO:0000256" key="1">
    <source>
        <dbReference type="ARBA" id="ARBA00023054"/>
    </source>
</evidence>
<feature type="region of interest" description="Disordered" evidence="2">
    <location>
        <begin position="304"/>
        <end position="429"/>
    </location>
</feature>
<dbReference type="GO" id="GO:0051286">
    <property type="term" value="C:cell tip"/>
    <property type="evidence" value="ECO:0007669"/>
    <property type="project" value="TreeGrafter"/>
</dbReference>
<feature type="compositionally biased region" description="Pro residues" evidence="2">
    <location>
        <begin position="226"/>
        <end position="237"/>
    </location>
</feature>
<dbReference type="eggNOG" id="ENOG502QS95">
    <property type="taxonomic scope" value="Eukaryota"/>
</dbReference>
<dbReference type="PANTHER" id="PTHR22741:SF10">
    <property type="entry name" value="COILED-COIL DOMAIN-CONTAINING PROTEIN CG32809"/>
    <property type="match status" value="1"/>
</dbReference>
<feature type="domain" description="Actin interacting protein 3 C-terminal" evidence="3">
    <location>
        <begin position="434"/>
        <end position="882"/>
    </location>
</feature>
<feature type="compositionally biased region" description="Acidic residues" evidence="2">
    <location>
        <begin position="897"/>
        <end position="934"/>
    </location>
</feature>
<evidence type="ECO:0000313" key="5">
    <source>
        <dbReference type="Proteomes" id="UP000018144"/>
    </source>
</evidence>
<feature type="compositionally biased region" description="Pro residues" evidence="2">
    <location>
        <begin position="564"/>
        <end position="582"/>
    </location>
</feature>
<feature type="region of interest" description="Disordered" evidence="2">
    <location>
        <begin position="130"/>
        <end position="246"/>
    </location>
</feature>
<dbReference type="InterPro" id="IPR005613">
    <property type="entry name" value="AIP3_C"/>
</dbReference>
<feature type="region of interest" description="Disordered" evidence="2">
    <location>
        <begin position="1"/>
        <end position="20"/>
    </location>
</feature>
<dbReference type="STRING" id="1076935.U4L401"/>